<keyword evidence="5 13" id="KW-0808">Transferase</keyword>
<reference evidence="16 17" key="1">
    <citation type="submission" date="2024-05" db="EMBL/GenBank/DDBJ databases">
        <title>Haplotype-resolved chromosome-level genome assembly of Huyou (Citrus changshanensis).</title>
        <authorList>
            <person name="Miao C."/>
            <person name="Chen W."/>
            <person name="Wu Y."/>
            <person name="Wang L."/>
            <person name="Zhao S."/>
            <person name="Grierson D."/>
            <person name="Xu C."/>
            <person name="Chen K."/>
        </authorList>
    </citation>
    <scope>NUCLEOTIDE SEQUENCE [LARGE SCALE GENOMIC DNA]</scope>
    <source>
        <strain evidence="16">01-14</strain>
        <tissue evidence="16">Leaf</tissue>
    </source>
</reference>
<dbReference type="GO" id="GO:0000781">
    <property type="term" value="C:chromosome, telomeric region"/>
    <property type="evidence" value="ECO:0007669"/>
    <property type="project" value="UniProtKB-SubCell"/>
</dbReference>
<dbReference type="InterPro" id="IPR049139">
    <property type="entry name" value="TERT_C"/>
</dbReference>
<evidence type="ECO:0000256" key="7">
    <source>
        <dbReference type="ARBA" id="ARBA00022723"/>
    </source>
</evidence>
<dbReference type="Gene3D" id="3.30.70.2630">
    <property type="match status" value="1"/>
</dbReference>
<keyword evidence="9 13" id="KW-0779">Telomere</keyword>
<evidence type="ECO:0000256" key="2">
    <source>
        <dbReference type="ARBA" id="ARBA00012493"/>
    </source>
</evidence>
<dbReference type="AlphaFoldDB" id="A0AAP0LYS1"/>
<evidence type="ECO:0000256" key="4">
    <source>
        <dbReference type="ARBA" id="ARBA00022454"/>
    </source>
</evidence>
<name>A0AAP0LYS1_9ROSI</name>
<comment type="similarity">
    <text evidence="1 13">Belongs to the reverse transcriptase family. Telomerase subfamily.</text>
</comment>
<dbReference type="InterPro" id="IPR000477">
    <property type="entry name" value="RT_dom"/>
</dbReference>
<evidence type="ECO:0000256" key="12">
    <source>
        <dbReference type="ARBA" id="ARBA00048173"/>
    </source>
</evidence>
<dbReference type="GO" id="GO:0070034">
    <property type="term" value="F:telomerase RNA binding"/>
    <property type="evidence" value="ECO:0007669"/>
    <property type="project" value="TreeGrafter"/>
</dbReference>
<dbReference type="Pfam" id="PF21399">
    <property type="entry name" value="TERT_C"/>
    <property type="match status" value="1"/>
</dbReference>
<dbReference type="Gene3D" id="1.10.357.90">
    <property type="match status" value="1"/>
</dbReference>
<keyword evidence="17" id="KW-1185">Reference proteome</keyword>
<dbReference type="FunFam" id="3.30.70.2630:FF:000002">
    <property type="entry name" value="Telomerase reverse transcriptase"/>
    <property type="match status" value="1"/>
</dbReference>
<proteinExistence type="inferred from homology"/>
<dbReference type="GO" id="GO:0046872">
    <property type="term" value="F:metal ion binding"/>
    <property type="evidence" value="ECO:0007669"/>
    <property type="project" value="UniProtKB-KW"/>
</dbReference>
<evidence type="ECO:0000313" key="17">
    <source>
        <dbReference type="Proteomes" id="UP001428341"/>
    </source>
</evidence>
<dbReference type="PROSITE" id="PS50878">
    <property type="entry name" value="RT_POL"/>
    <property type="match status" value="1"/>
</dbReference>
<dbReference type="Pfam" id="PF12009">
    <property type="entry name" value="Telomerase_RBD"/>
    <property type="match status" value="1"/>
</dbReference>
<feature type="compositionally biased region" description="Polar residues" evidence="14">
    <location>
        <begin position="225"/>
        <end position="239"/>
    </location>
</feature>
<evidence type="ECO:0000259" key="15">
    <source>
        <dbReference type="PROSITE" id="PS50878"/>
    </source>
</evidence>
<keyword evidence="11 13" id="KW-0539">Nucleus</keyword>
<evidence type="ECO:0000256" key="10">
    <source>
        <dbReference type="ARBA" id="ARBA00022918"/>
    </source>
</evidence>
<evidence type="ECO:0000256" key="3">
    <source>
        <dbReference type="ARBA" id="ARBA00016182"/>
    </source>
</evidence>
<feature type="region of interest" description="Disordered" evidence="14">
    <location>
        <begin position="199"/>
        <end position="239"/>
    </location>
</feature>
<dbReference type="SMART" id="SM00975">
    <property type="entry name" value="Telomerase_RBD"/>
    <property type="match status" value="1"/>
</dbReference>
<dbReference type="CDD" id="cd01648">
    <property type="entry name" value="TERT"/>
    <property type="match status" value="1"/>
</dbReference>
<keyword evidence="8 13" id="KW-0460">Magnesium</keyword>
<dbReference type="Gene3D" id="1.10.132.70">
    <property type="match status" value="1"/>
</dbReference>
<keyword evidence="6 13" id="KW-0548">Nucleotidyltransferase</keyword>
<accession>A0AAP0LYS1</accession>
<evidence type="ECO:0000256" key="8">
    <source>
        <dbReference type="ARBA" id="ARBA00022842"/>
    </source>
</evidence>
<comment type="subcellular location">
    <subcellularLocation>
        <location evidence="13">Nucleus</location>
    </subcellularLocation>
    <subcellularLocation>
        <location evidence="13">Chromosome</location>
        <location evidence="13">Telomere</location>
    </subcellularLocation>
</comment>
<dbReference type="Proteomes" id="UP001428341">
    <property type="component" value="Unassembled WGS sequence"/>
</dbReference>
<dbReference type="GO" id="GO:0003720">
    <property type="term" value="F:telomerase activity"/>
    <property type="evidence" value="ECO:0007669"/>
    <property type="project" value="InterPro"/>
</dbReference>
<keyword evidence="7 13" id="KW-0479">Metal-binding</keyword>
<dbReference type="GO" id="GO:0042162">
    <property type="term" value="F:telomeric DNA binding"/>
    <property type="evidence" value="ECO:0007669"/>
    <property type="project" value="TreeGrafter"/>
</dbReference>
<evidence type="ECO:0000313" key="16">
    <source>
        <dbReference type="EMBL" id="KAK9188337.1"/>
    </source>
</evidence>
<dbReference type="InterPro" id="IPR003545">
    <property type="entry name" value="Telomerase_RT"/>
</dbReference>
<gene>
    <name evidence="16" type="ORF">WN944_019738</name>
</gene>
<evidence type="ECO:0000256" key="5">
    <source>
        <dbReference type="ARBA" id="ARBA00022679"/>
    </source>
</evidence>
<sequence length="1259" mass="144270">MGKKNKRRVPEVLWRLYRDRARSLSHAVTYLFTQTQLPPSNSNTSGAEDDMSFLLKHNDPSDYRNLLNNCYIVINDNARPLPSHFSLRNRWSQHQIVKKTIEMIMSENPVSSNVISSAYDKASTLPPPGGPASFENCSSFIFELLTGPAWCLLLKRVGDDLMVYLLKHSSIFLPLPHKKHHQVAGPPINDICRKLSNQTANSHCRSPSFVPFGPRKKRKRVDNVSPISERQPANSSVRESEKTSSINCVGCNGKSCLRPFSETSLYSHGQLIFSRDATKTNSVFGFKNKGDSDGRLQETSKQVTAKSRKRFRPFSWQRRRNRRQINFEEPTPSRTACTVKDGLHGRLQYDFNNRMQEKCPCCLILQAPLLVTKGNHIDRHSIFYSLEYSSTVLPRKHILNSLKPSSADAKFLIRKIFGLSDVNLSAESIPCSHSNGFCLVGSTCLLHSLVKLVKILIRRSQCCQHLRLLDKHCAIPSFEQKSSVEGNGSDKKLYEKTHRSTKMPEASDSQFEGIKSYCLKSQVVSFLWAVCRSIIPADLLGTPANWRVLRRNISRFIGLRRFEKFSLKQCMHKLKTSKFPFLSNKHSSCYLNAQILKAATGQNVTIHKEFSKVNDAFLNMKNELLMNWISWFFSFLVVPLVQANFYITEIEHGKKDIYYYRKSVWKKLTDKAITYLKDRSYNYLDDAAVRSVINKRSFGFSKLRLLPKENGIRMLANLKASSRMLAEKSCSEATSSRMWKKAQLDYKSVKFDHFKPVNYVLRDAHVVLKGLLQKEQDKLGSSVFDYNDVYRKYCSFLIGLRKESITVPGVFLVVSDVSKAFDSIDQDKLLRVMSDLILKDEYILEQSCQVVCMKKSLWVHGNSILTDENTSSSYTRLTNSLTFPSSQRILVSQGLSRSVKKEKLFFILNEHVKRNLLQFDNKFYLQGIGIPQGSVVSSLLCSLYYGDMERNVLYPIIEKIRESATEVRSGSHSSERINGDETTSSFPNYMLLRFIDDFLFISTSRKQAANFFSRLQRGFREYNCYMNEEKYGVNFDIGDKLGLSSNRVFVGHDGITFLRWSGLLINSSTLEVQGDYTRYLNSHLSSTLTVCWQGKPAKHLKSRLRGFMGPKCHPIFFDSNINSAAVVRLNMYQAFLLLAMKFHCYISNLSYICNLSATSYLKILEGSFRYVHVLIKRRMASLSIGPNICPTFTLEKGEVEWLGLHAYVQILKRKQSRHRELVSLLRSKLLRHRITGVVSCELKYAVEASHSFLIWKIKY</sequence>
<comment type="caution">
    <text evidence="16">The sequence shown here is derived from an EMBL/GenBank/DDBJ whole genome shotgun (WGS) entry which is preliminary data.</text>
</comment>
<comment type="function">
    <text evidence="13">Telomerase is a ribonucleoprotein enzyme essential for the replication of chromosome termini in most eukaryotes. It elongates telomeres. It is a reverse transcriptase that adds simple sequence repeats to chromosome ends by copying a template sequence within the RNA component of the enzyme.</text>
</comment>
<keyword evidence="10 13" id="KW-0695">RNA-directed DNA polymerase</keyword>
<dbReference type="InterPro" id="IPR021891">
    <property type="entry name" value="Telomerase_RBD"/>
</dbReference>
<evidence type="ECO:0000256" key="1">
    <source>
        <dbReference type="ARBA" id="ARBA00008001"/>
    </source>
</evidence>
<evidence type="ECO:0000256" key="11">
    <source>
        <dbReference type="ARBA" id="ARBA00023242"/>
    </source>
</evidence>
<evidence type="ECO:0000256" key="9">
    <source>
        <dbReference type="ARBA" id="ARBA00022895"/>
    </source>
</evidence>
<keyword evidence="4 13" id="KW-0158">Chromosome</keyword>
<evidence type="ECO:0000256" key="6">
    <source>
        <dbReference type="ARBA" id="ARBA00022695"/>
    </source>
</evidence>
<evidence type="ECO:0000256" key="13">
    <source>
        <dbReference type="RuleBase" id="RU365061"/>
    </source>
</evidence>
<dbReference type="EC" id="2.7.7.49" evidence="2 13"/>
<dbReference type="EMBL" id="JBCGBO010000007">
    <property type="protein sequence ID" value="KAK9188337.1"/>
    <property type="molecule type" value="Genomic_DNA"/>
</dbReference>
<organism evidence="16 17">
    <name type="scientific">Citrus x changshan-huyou</name>
    <dbReference type="NCBI Taxonomy" id="2935761"/>
    <lineage>
        <taxon>Eukaryota</taxon>
        <taxon>Viridiplantae</taxon>
        <taxon>Streptophyta</taxon>
        <taxon>Embryophyta</taxon>
        <taxon>Tracheophyta</taxon>
        <taxon>Spermatophyta</taxon>
        <taxon>Magnoliopsida</taxon>
        <taxon>eudicotyledons</taxon>
        <taxon>Gunneridae</taxon>
        <taxon>Pentapetalae</taxon>
        <taxon>rosids</taxon>
        <taxon>malvids</taxon>
        <taxon>Sapindales</taxon>
        <taxon>Rutaceae</taxon>
        <taxon>Aurantioideae</taxon>
        <taxon>Citrus</taxon>
    </lineage>
</organism>
<dbReference type="PANTHER" id="PTHR12066">
    <property type="entry name" value="TELOMERASE REVERSE TRANSCRIPTASE"/>
    <property type="match status" value="1"/>
</dbReference>
<dbReference type="PANTHER" id="PTHR12066:SF0">
    <property type="entry name" value="TELOMERASE REVERSE TRANSCRIPTASE"/>
    <property type="match status" value="1"/>
</dbReference>
<dbReference type="SUPFAM" id="SSF56672">
    <property type="entry name" value="DNA/RNA polymerases"/>
    <property type="match status" value="1"/>
</dbReference>
<protein>
    <recommendedName>
        <fullName evidence="3 13">Telomerase reverse transcriptase</fullName>
        <ecNumber evidence="2 13">2.7.7.49</ecNumber>
    </recommendedName>
    <alternativeName>
        <fullName evidence="13">Telomerase catalytic subunit</fullName>
    </alternativeName>
</protein>
<feature type="domain" description="Reverse transcriptase" evidence="15">
    <location>
        <begin position="687"/>
        <end position="1065"/>
    </location>
</feature>
<dbReference type="GO" id="GO:0007004">
    <property type="term" value="P:telomere maintenance via telomerase"/>
    <property type="evidence" value="ECO:0007669"/>
    <property type="project" value="TreeGrafter"/>
</dbReference>
<dbReference type="GO" id="GO:0000333">
    <property type="term" value="C:telomerase catalytic core complex"/>
    <property type="evidence" value="ECO:0007669"/>
    <property type="project" value="TreeGrafter"/>
</dbReference>
<dbReference type="PRINTS" id="PR01365">
    <property type="entry name" value="TELOMERASERT"/>
</dbReference>
<comment type="catalytic activity">
    <reaction evidence="12 13">
        <text>DNA(n) + a 2'-deoxyribonucleoside 5'-triphosphate = DNA(n+1) + diphosphate</text>
        <dbReference type="Rhea" id="RHEA:22508"/>
        <dbReference type="Rhea" id="RHEA-COMP:17339"/>
        <dbReference type="Rhea" id="RHEA-COMP:17340"/>
        <dbReference type="ChEBI" id="CHEBI:33019"/>
        <dbReference type="ChEBI" id="CHEBI:61560"/>
        <dbReference type="ChEBI" id="CHEBI:173112"/>
        <dbReference type="EC" id="2.7.7.49"/>
    </reaction>
</comment>
<evidence type="ECO:0000256" key="14">
    <source>
        <dbReference type="SAM" id="MobiDB-lite"/>
    </source>
</evidence>
<dbReference type="InterPro" id="IPR043502">
    <property type="entry name" value="DNA/RNA_pol_sf"/>
</dbReference>